<dbReference type="EMBL" id="MRZN01000005">
    <property type="protein sequence ID" value="PHK50044.1"/>
    <property type="molecule type" value="Genomic_DNA"/>
</dbReference>
<dbReference type="Proteomes" id="UP001056588">
    <property type="component" value="Chromosome"/>
</dbReference>
<feature type="transmembrane region" description="Helical" evidence="1">
    <location>
        <begin position="5"/>
        <end position="25"/>
    </location>
</feature>
<sequence>MAILVLFIETILVTILMIFSMIGVLNNSISSGILVVFWIASIAALLGTIIIRRYTKQKYKRELTIHEKSPNLRESEYFYQAPLYIFDGIHIKIHGMSDTIWTPYFNNNFQKWLSVFDIFPVYGVKLTSGNHTIILKRTKLWSLKPHHKVFIDGEEVGILQMTKLLKGGIKQQTPYVFSDSNYTYKFNNPYFSTKTVLTDKENNEILTVQRSFFDLGKNLVTRRRGENHNIAIESNDSQIPYPHEFWIALYIQVMINKQKEQ</sequence>
<reference evidence="4" key="2">
    <citation type="submission" date="2017-10" db="EMBL/GenBank/DDBJ databases">
        <title>Staphylococcus edaphicus sp. nov., isolated in Antarctica, harbouring mecC gene and genomic islands essential in adaptation to extreme environment.</title>
        <authorList>
            <person name="Pantucek R."/>
            <person name="Sedlacek I."/>
            <person name="Indrakova A."/>
            <person name="Vrbovska V."/>
            <person name="Maslanova I."/>
            <person name="Kovarovic V."/>
            <person name="Svec P."/>
            <person name="Kralova S."/>
            <person name="Kristofova L."/>
            <person name="Keklakova J."/>
            <person name="Petras P."/>
            <person name="Doskar J."/>
        </authorList>
    </citation>
    <scope>NUCLEOTIDE SEQUENCE [LARGE SCALE GENOMIC DNA]</scope>
    <source>
        <strain evidence="4">CCM 5085</strain>
    </source>
</reference>
<dbReference type="OrthoDB" id="2394454at2"/>
<keyword evidence="1" id="KW-0472">Membrane</keyword>
<gene>
    <name evidence="2" type="ORF">BTJ66_04595</name>
    <name evidence="3" type="ORF">MNY58_13465</name>
</gene>
<dbReference type="EMBL" id="CP093217">
    <property type="protein sequence ID" value="UQW81537.1"/>
    <property type="molecule type" value="Genomic_DNA"/>
</dbReference>
<accession>A0A2C6WQH2</accession>
<evidence type="ECO:0000313" key="4">
    <source>
        <dbReference type="Proteomes" id="UP000223828"/>
    </source>
</evidence>
<reference evidence="2" key="3">
    <citation type="submission" date="2017-10" db="EMBL/GenBank/DDBJ databases">
        <authorList>
            <person name="Vrbovska V."/>
            <person name="Kovarovic V."/>
            <person name="Indrakova A."/>
        </authorList>
    </citation>
    <scope>NUCLEOTIDE SEQUENCE</scope>
    <source>
        <strain evidence="2">CCM 8730</strain>
    </source>
</reference>
<keyword evidence="1" id="KW-0812">Transmembrane</keyword>
<evidence type="ECO:0000313" key="2">
    <source>
        <dbReference type="EMBL" id="PHK50044.1"/>
    </source>
</evidence>
<name>A0A2C6WQH2_9STAP</name>
<keyword evidence="5" id="KW-1185">Reference proteome</keyword>
<reference evidence="3" key="4">
    <citation type="submission" date="2022-03" db="EMBL/GenBank/DDBJ databases">
        <title>Complete Genome Sequence of Staphylococcus edaphicus strain CCM 8731.</title>
        <authorList>
            <person name="Rimmer C.O."/>
            <person name="Thomas J.C."/>
        </authorList>
    </citation>
    <scope>NUCLEOTIDE SEQUENCE</scope>
    <source>
        <strain evidence="3">CCM 8731</strain>
    </source>
</reference>
<evidence type="ECO:0000313" key="3">
    <source>
        <dbReference type="EMBL" id="UQW81537.1"/>
    </source>
</evidence>
<dbReference type="AlphaFoldDB" id="A0A2C6WQH2"/>
<dbReference type="RefSeq" id="WP_099089803.1">
    <property type="nucleotide sequence ID" value="NZ_CP093217.1"/>
</dbReference>
<evidence type="ECO:0000256" key="1">
    <source>
        <dbReference type="SAM" id="Phobius"/>
    </source>
</evidence>
<organism evidence="2 4">
    <name type="scientific">Staphylococcus edaphicus</name>
    <dbReference type="NCBI Taxonomy" id="1955013"/>
    <lineage>
        <taxon>Bacteria</taxon>
        <taxon>Bacillati</taxon>
        <taxon>Bacillota</taxon>
        <taxon>Bacilli</taxon>
        <taxon>Bacillales</taxon>
        <taxon>Staphylococcaceae</taxon>
        <taxon>Staphylococcus</taxon>
    </lineage>
</organism>
<feature type="transmembrane region" description="Helical" evidence="1">
    <location>
        <begin position="31"/>
        <end position="51"/>
    </location>
</feature>
<reference evidence="2" key="1">
    <citation type="journal article" date="2017" name="Appl. Environ. Microbiol.">
        <title>Staphylococcus edaphicus sp. nov., isolated in Antarctica, harbours mecC gene and genomic islands with suspected role in adaptation to extreme environment.</title>
        <authorList>
            <person name="Pantucek R."/>
            <person name="Sedlacek I."/>
            <person name="Indrakova A."/>
            <person name="Vrbovska V."/>
            <person name="Maslanova I."/>
            <person name="Kovarovic V."/>
            <person name="Svec P."/>
            <person name="Kralova S."/>
            <person name="Kristofova L."/>
            <person name="Keklakova J."/>
            <person name="Petras P."/>
            <person name="Doskar J."/>
        </authorList>
    </citation>
    <scope>NUCLEOTIDE SEQUENCE</scope>
    <source>
        <strain evidence="2">CCM 8730</strain>
    </source>
</reference>
<evidence type="ECO:0000313" key="5">
    <source>
        <dbReference type="Proteomes" id="UP001056588"/>
    </source>
</evidence>
<proteinExistence type="predicted"/>
<protein>
    <submittedName>
        <fullName evidence="2">Uncharacterized protein</fullName>
    </submittedName>
</protein>
<dbReference type="Proteomes" id="UP000223828">
    <property type="component" value="Unassembled WGS sequence"/>
</dbReference>
<keyword evidence="1" id="KW-1133">Transmembrane helix</keyword>